<dbReference type="Gene3D" id="3.40.50.300">
    <property type="entry name" value="P-loop containing nucleotide triphosphate hydrolases"/>
    <property type="match status" value="1"/>
</dbReference>
<dbReference type="Pfam" id="PF05970">
    <property type="entry name" value="PIF1"/>
    <property type="match status" value="1"/>
</dbReference>
<proteinExistence type="inferred from homology"/>
<keyword evidence="4" id="KW-1185">Reference proteome</keyword>
<dbReference type="PANTHER" id="PTHR10492:SF57">
    <property type="entry name" value="ATP-DEPENDENT DNA HELICASE"/>
    <property type="match status" value="1"/>
</dbReference>
<keyword evidence="1" id="KW-0067">ATP-binding</keyword>
<dbReference type="InterPro" id="IPR027417">
    <property type="entry name" value="P-loop_NTPase"/>
</dbReference>
<comment type="cofactor">
    <cofactor evidence="1">
        <name>Mg(2+)</name>
        <dbReference type="ChEBI" id="CHEBI:18420"/>
    </cofactor>
</comment>
<keyword evidence="1" id="KW-0234">DNA repair</keyword>
<keyword evidence="1" id="KW-0233">DNA recombination</keyword>
<dbReference type="InterPro" id="IPR010285">
    <property type="entry name" value="DNA_helicase_pif1-like_DEAD"/>
</dbReference>
<dbReference type="EMBL" id="KK114767">
    <property type="protein sequence ID" value="KFM63267.1"/>
    <property type="molecule type" value="Genomic_DNA"/>
</dbReference>
<dbReference type="PANTHER" id="PTHR10492">
    <property type="match status" value="1"/>
</dbReference>
<dbReference type="GO" id="GO:0006281">
    <property type="term" value="P:DNA repair"/>
    <property type="evidence" value="ECO:0007669"/>
    <property type="project" value="UniProtKB-KW"/>
</dbReference>
<dbReference type="AlphaFoldDB" id="A0A087TDS8"/>
<dbReference type="EC" id="5.6.2.3" evidence="1"/>
<reference evidence="3 4" key="1">
    <citation type="submission" date="2013-11" db="EMBL/GenBank/DDBJ databases">
        <title>Genome sequencing of Stegodyphus mimosarum.</title>
        <authorList>
            <person name="Bechsgaard J."/>
        </authorList>
    </citation>
    <scope>NUCLEOTIDE SEQUENCE [LARGE SCALE GENOMIC DNA]</scope>
</reference>
<feature type="non-terminal residue" evidence="3">
    <location>
        <position position="308"/>
    </location>
</feature>
<dbReference type="GO" id="GO:0016887">
    <property type="term" value="F:ATP hydrolysis activity"/>
    <property type="evidence" value="ECO:0007669"/>
    <property type="project" value="RHEA"/>
</dbReference>
<feature type="domain" description="DNA helicase Pif1-like DEAD-box helicase" evidence="2">
    <location>
        <begin position="169"/>
        <end position="281"/>
    </location>
</feature>
<evidence type="ECO:0000313" key="3">
    <source>
        <dbReference type="EMBL" id="KFM63267.1"/>
    </source>
</evidence>
<protein>
    <recommendedName>
        <fullName evidence="1">ATP-dependent DNA helicase</fullName>
        <ecNumber evidence="1">5.6.2.3</ecNumber>
    </recommendedName>
</protein>
<dbReference type="GO" id="GO:0000723">
    <property type="term" value="P:telomere maintenance"/>
    <property type="evidence" value="ECO:0007669"/>
    <property type="project" value="InterPro"/>
</dbReference>
<sequence length="308" mass="34888">MRAAETPLETQLRLAEQLVRQAALRAAELPLQTQIRLEEQAERQAAFRVAETPLQTQICLKEQAEGQTALRAIETPLQTRIRLEEQNQQQAVIRARDTSVQLQARRIVNAEMQTEHQRNCMHNSWSVFNDSGLQYDPSTDYHNHPLIVIGSMSKKCQFRDALKSKDETAGMCYSNVWDESTMSHKKAMEALIRTLQDLRDSTDIMGGMVVLLAGDFRQTLPVIQRGTSTDEIKACLKSSSLWAKVENFSLKTNMRVHLHNDVDSGNYVETLLRIGDGCFETDAEGCILLSEEFCNLDVELIAKVYSEL</sequence>
<evidence type="ECO:0000313" key="4">
    <source>
        <dbReference type="Proteomes" id="UP000054359"/>
    </source>
</evidence>
<evidence type="ECO:0000256" key="1">
    <source>
        <dbReference type="RuleBase" id="RU363044"/>
    </source>
</evidence>
<dbReference type="OrthoDB" id="6434334at2759"/>
<dbReference type="Proteomes" id="UP000054359">
    <property type="component" value="Unassembled WGS sequence"/>
</dbReference>
<keyword evidence="1" id="KW-0227">DNA damage</keyword>
<dbReference type="GO" id="GO:0005524">
    <property type="term" value="F:ATP binding"/>
    <property type="evidence" value="ECO:0007669"/>
    <property type="project" value="UniProtKB-KW"/>
</dbReference>
<name>A0A087TDS8_STEMI</name>
<dbReference type="GO" id="GO:0006310">
    <property type="term" value="P:DNA recombination"/>
    <property type="evidence" value="ECO:0007669"/>
    <property type="project" value="UniProtKB-KW"/>
</dbReference>
<dbReference type="STRING" id="407821.A0A087TDS8"/>
<keyword evidence="1" id="KW-0378">Hydrolase</keyword>
<keyword evidence="1" id="KW-0347">Helicase</keyword>
<dbReference type="GO" id="GO:0043139">
    <property type="term" value="F:5'-3' DNA helicase activity"/>
    <property type="evidence" value="ECO:0007669"/>
    <property type="project" value="UniProtKB-EC"/>
</dbReference>
<evidence type="ECO:0000259" key="2">
    <source>
        <dbReference type="Pfam" id="PF05970"/>
    </source>
</evidence>
<gene>
    <name evidence="3" type="ORF">X975_07584</name>
</gene>
<comment type="similarity">
    <text evidence="1">Belongs to the helicase family.</text>
</comment>
<keyword evidence="1" id="KW-0547">Nucleotide-binding</keyword>
<organism evidence="3 4">
    <name type="scientific">Stegodyphus mimosarum</name>
    <name type="common">African social velvet spider</name>
    <dbReference type="NCBI Taxonomy" id="407821"/>
    <lineage>
        <taxon>Eukaryota</taxon>
        <taxon>Metazoa</taxon>
        <taxon>Ecdysozoa</taxon>
        <taxon>Arthropoda</taxon>
        <taxon>Chelicerata</taxon>
        <taxon>Arachnida</taxon>
        <taxon>Araneae</taxon>
        <taxon>Araneomorphae</taxon>
        <taxon>Entelegynae</taxon>
        <taxon>Eresoidea</taxon>
        <taxon>Eresidae</taxon>
        <taxon>Stegodyphus</taxon>
    </lineage>
</organism>
<accession>A0A087TDS8</accession>
<comment type="catalytic activity">
    <reaction evidence="1">
        <text>ATP + H2O = ADP + phosphate + H(+)</text>
        <dbReference type="Rhea" id="RHEA:13065"/>
        <dbReference type="ChEBI" id="CHEBI:15377"/>
        <dbReference type="ChEBI" id="CHEBI:15378"/>
        <dbReference type="ChEBI" id="CHEBI:30616"/>
        <dbReference type="ChEBI" id="CHEBI:43474"/>
        <dbReference type="ChEBI" id="CHEBI:456216"/>
        <dbReference type="EC" id="5.6.2.3"/>
    </reaction>
</comment>